<feature type="signal peptide" evidence="1">
    <location>
        <begin position="1"/>
        <end position="31"/>
    </location>
</feature>
<proteinExistence type="predicted"/>
<comment type="caution">
    <text evidence="2">The sequence shown here is derived from an EMBL/GenBank/DDBJ whole genome shotgun (WGS) entry which is preliminary data.</text>
</comment>
<evidence type="ECO:0000313" key="3">
    <source>
        <dbReference type="Proteomes" id="UP000265618"/>
    </source>
</evidence>
<dbReference type="EMBL" id="BDIP01003856">
    <property type="protein sequence ID" value="GCA63518.1"/>
    <property type="molecule type" value="Genomic_DNA"/>
</dbReference>
<organism evidence="2 3">
    <name type="scientific">Kipferlia bialata</name>
    <dbReference type="NCBI Taxonomy" id="797122"/>
    <lineage>
        <taxon>Eukaryota</taxon>
        <taxon>Metamonada</taxon>
        <taxon>Carpediemonas-like organisms</taxon>
        <taxon>Kipferlia</taxon>
    </lineage>
</organism>
<evidence type="ECO:0000313" key="2">
    <source>
        <dbReference type="EMBL" id="GCA63518.1"/>
    </source>
</evidence>
<keyword evidence="1" id="KW-0732">Signal</keyword>
<protein>
    <submittedName>
        <fullName evidence="2">Uncharacterized protein</fullName>
    </submittedName>
</protein>
<dbReference type="AlphaFoldDB" id="A0A391NWI7"/>
<name>A0A391NWI7_9EUKA</name>
<dbReference type="Proteomes" id="UP000265618">
    <property type="component" value="Unassembled WGS sequence"/>
</dbReference>
<accession>A0A391NWI7</accession>
<evidence type="ECO:0000256" key="1">
    <source>
        <dbReference type="SAM" id="SignalP"/>
    </source>
</evidence>
<sequence>MGGRVWRGWMGCMHMVCVLLCVAALSGACVGTESECCLSYNPSCTPVLQWSEGVGVTHTEGWAEGWAGVDTERALWSTTLCECTYPDLACQYGYTTDTDACSGTEVCN</sequence>
<dbReference type="PROSITE" id="PS51257">
    <property type="entry name" value="PROKAR_LIPOPROTEIN"/>
    <property type="match status" value="1"/>
</dbReference>
<keyword evidence="3" id="KW-1185">Reference proteome</keyword>
<gene>
    <name evidence="2" type="ORF">KIPB_010400</name>
</gene>
<feature type="chain" id="PRO_5017334832" evidence="1">
    <location>
        <begin position="32"/>
        <end position="108"/>
    </location>
</feature>
<reference evidence="2 3" key="1">
    <citation type="journal article" date="2018" name="PLoS ONE">
        <title>The draft genome of Kipferlia bialata reveals reductive genome evolution in fornicate parasites.</title>
        <authorList>
            <person name="Tanifuji G."/>
            <person name="Takabayashi S."/>
            <person name="Kume K."/>
            <person name="Takagi M."/>
            <person name="Nakayama T."/>
            <person name="Kamikawa R."/>
            <person name="Inagaki Y."/>
            <person name="Hashimoto T."/>
        </authorList>
    </citation>
    <scope>NUCLEOTIDE SEQUENCE [LARGE SCALE GENOMIC DNA]</scope>
    <source>
        <strain evidence="2">NY0173</strain>
    </source>
</reference>